<feature type="transmembrane region" description="Helical" evidence="1">
    <location>
        <begin position="6"/>
        <end position="27"/>
    </location>
</feature>
<name>A0A263CYI5_9PSEU</name>
<dbReference type="OrthoDB" id="4734452at2"/>
<reference evidence="2 3" key="1">
    <citation type="submission" date="2017-07" db="EMBL/GenBank/DDBJ databases">
        <title>Amycolatopsis antarcticus sp. nov., isolated from the surface of an Antarcticus brown macroalga.</title>
        <authorList>
            <person name="Wang J."/>
            <person name="Leiva S."/>
            <person name="Huang J."/>
            <person name="Huang Y."/>
        </authorList>
    </citation>
    <scope>NUCLEOTIDE SEQUENCE [LARGE SCALE GENOMIC DNA]</scope>
    <source>
        <strain evidence="2 3">AU-G6</strain>
    </source>
</reference>
<feature type="transmembrane region" description="Helical" evidence="1">
    <location>
        <begin position="193"/>
        <end position="213"/>
    </location>
</feature>
<dbReference type="EMBL" id="NKYE01000023">
    <property type="protein sequence ID" value="OZM70165.1"/>
    <property type="molecule type" value="Genomic_DNA"/>
</dbReference>
<sequence>MIESTLLQWLLTILFSATGCWSVAELVTRQARGREQIDALCHLFMSAFMVAMLWPWGMGIPAAPQILLFTVAALWFLATMVLGIRETGGRARSVPRLSRLHHVLMMGAMAWMVAVMPALMHARPADDGGGHHHALASATAVSLAEPSAQVSVATVAVTTVLGALLILASLPWLSSALDHGRAATLTAAQRRTALTHAGHAAMSLGMGVASIAML</sequence>
<dbReference type="RefSeq" id="WP_094865811.1">
    <property type="nucleotide sequence ID" value="NZ_NKYE01000023.1"/>
</dbReference>
<dbReference type="InParanoid" id="A0A263CYI5"/>
<dbReference type="Proteomes" id="UP000242444">
    <property type="component" value="Unassembled WGS sequence"/>
</dbReference>
<dbReference type="Pfam" id="PF17197">
    <property type="entry name" value="DUF5134"/>
    <property type="match status" value="1"/>
</dbReference>
<keyword evidence="1" id="KW-0472">Membrane</keyword>
<accession>A0A263CYI5</accession>
<comment type="caution">
    <text evidence="2">The sequence shown here is derived from an EMBL/GenBank/DDBJ whole genome shotgun (WGS) entry which is preliminary data.</text>
</comment>
<keyword evidence="1" id="KW-0812">Transmembrane</keyword>
<feature type="transmembrane region" description="Helical" evidence="1">
    <location>
        <begin position="39"/>
        <end position="56"/>
    </location>
</feature>
<gene>
    <name evidence="2" type="ORF">CFN78_26715</name>
</gene>
<protein>
    <submittedName>
        <fullName evidence="2">DUF5134 domain-containing protein</fullName>
    </submittedName>
</protein>
<organism evidence="2 3">
    <name type="scientific">Amycolatopsis antarctica</name>
    <dbReference type="NCBI Taxonomy" id="1854586"/>
    <lineage>
        <taxon>Bacteria</taxon>
        <taxon>Bacillati</taxon>
        <taxon>Actinomycetota</taxon>
        <taxon>Actinomycetes</taxon>
        <taxon>Pseudonocardiales</taxon>
        <taxon>Pseudonocardiaceae</taxon>
        <taxon>Amycolatopsis</taxon>
    </lineage>
</organism>
<keyword evidence="3" id="KW-1185">Reference proteome</keyword>
<evidence type="ECO:0000313" key="3">
    <source>
        <dbReference type="Proteomes" id="UP000242444"/>
    </source>
</evidence>
<feature type="transmembrane region" description="Helical" evidence="1">
    <location>
        <begin position="103"/>
        <end position="122"/>
    </location>
</feature>
<dbReference type="AlphaFoldDB" id="A0A263CYI5"/>
<evidence type="ECO:0000313" key="2">
    <source>
        <dbReference type="EMBL" id="OZM70165.1"/>
    </source>
</evidence>
<dbReference type="InterPro" id="IPR033458">
    <property type="entry name" value="DUF5134"/>
</dbReference>
<feature type="transmembrane region" description="Helical" evidence="1">
    <location>
        <begin position="152"/>
        <end position="173"/>
    </location>
</feature>
<proteinExistence type="predicted"/>
<evidence type="ECO:0000256" key="1">
    <source>
        <dbReference type="SAM" id="Phobius"/>
    </source>
</evidence>
<keyword evidence="1" id="KW-1133">Transmembrane helix</keyword>
<feature type="transmembrane region" description="Helical" evidence="1">
    <location>
        <begin position="62"/>
        <end position="82"/>
    </location>
</feature>